<evidence type="ECO:0000256" key="3">
    <source>
        <dbReference type="ARBA" id="ARBA00023136"/>
    </source>
</evidence>
<dbReference type="AlphaFoldDB" id="A0A7S3ZMK2"/>
<dbReference type="Gene3D" id="1.50.40.10">
    <property type="entry name" value="Mitochondrial carrier domain"/>
    <property type="match status" value="1"/>
</dbReference>
<sequence>MGSEHARGNRRRRGRCSAAGSTGGSAVGSEVDYDSRLRLGRLGVLRRAPAQRAPGRRTRRVGRCVGQPLRRSERDEEATDAPPPAGRSRMSFLFDDSYYKIGKNGVSPAQNMCAYLGGSAIQTVGDNPVTAYRQLVQQYAKDVNGNTVAPKVAVGEANATFRANPIGASLSGLWPRLIGVLLKRVPKFGFLLGYSHFVGEGTPGFAAATCASICSAPFINPVRLVEKQQRAYFKQTGQAKPVGEILRESAAKNFLPLFRGTIPLMGHSLASAMLGLVGQPRLQKYVQKELGASGSLSGTATNLVASAVVSPIYVVVTNPLSRLEVIMQTNSLKGKSIGAVAAVQELGADMAKFGLSGIFRGQGIGIAKAIVSLTLFHEGRIYLTNQFKAYNLKKLD</sequence>
<keyword evidence="2" id="KW-0812">Transmembrane</keyword>
<organism evidence="5">
    <name type="scientific">Pelagomonas calceolata</name>
    <dbReference type="NCBI Taxonomy" id="35677"/>
    <lineage>
        <taxon>Eukaryota</taxon>
        <taxon>Sar</taxon>
        <taxon>Stramenopiles</taxon>
        <taxon>Ochrophyta</taxon>
        <taxon>Pelagophyceae</taxon>
        <taxon>Pelagomonadales</taxon>
        <taxon>Pelagomonadaceae</taxon>
        <taxon>Pelagomonas</taxon>
    </lineage>
</organism>
<gene>
    <name evidence="5" type="ORF">PCAL00307_LOCUS3531</name>
    <name evidence="6" type="ORF">PECAL_3P09700</name>
</gene>
<accession>A0A7S3ZMK2</accession>
<feature type="region of interest" description="Disordered" evidence="4">
    <location>
        <begin position="1"/>
        <end position="30"/>
    </location>
</feature>
<dbReference type="GO" id="GO:0016020">
    <property type="term" value="C:membrane"/>
    <property type="evidence" value="ECO:0007669"/>
    <property type="project" value="UniProtKB-SubCell"/>
</dbReference>
<dbReference type="EMBL" id="HBIW01004336">
    <property type="protein sequence ID" value="CAE0688097.1"/>
    <property type="molecule type" value="Transcribed_RNA"/>
</dbReference>
<keyword evidence="3" id="KW-0472">Membrane</keyword>
<name>A0A7S3ZMK2_9STRA</name>
<evidence type="ECO:0000313" key="7">
    <source>
        <dbReference type="Proteomes" id="UP000789595"/>
    </source>
</evidence>
<reference evidence="5" key="1">
    <citation type="submission" date="2021-01" db="EMBL/GenBank/DDBJ databases">
        <authorList>
            <person name="Corre E."/>
            <person name="Pelletier E."/>
            <person name="Niang G."/>
            <person name="Scheremetjew M."/>
            <person name="Finn R."/>
            <person name="Kale V."/>
            <person name="Holt S."/>
            <person name="Cochrane G."/>
            <person name="Meng A."/>
            <person name="Brown T."/>
            <person name="Cohen L."/>
        </authorList>
    </citation>
    <scope>NUCLEOTIDE SEQUENCE</scope>
    <source>
        <strain evidence="5">CCMP1756</strain>
    </source>
</reference>
<dbReference type="SUPFAM" id="SSF103506">
    <property type="entry name" value="Mitochondrial carrier"/>
    <property type="match status" value="1"/>
</dbReference>
<dbReference type="InterPro" id="IPR023395">
    <property type="entry name" value="MCP_dom_sf"/>
</dbReference>
<proteinExistence type="predicted"/>
<reference evidence="6" key="2">
    <citation type="submission" date="2021-11" db="EMBL/GenBank/DDBJ databases">
        <authorList>
            <consortium name="Genoscope - CEA"/>
            <person name="William W."/>
        </authorList>
    </citation>
    <scope>NUCLEOTIDE SEQUENCE</scope>
</reference>
<evidence type="ECO:0000313" key="5">
    <source>
        <dbReference type="EMBL" id="CAE0688097.1"/>
    </source>
</evidence>
<keyword evidence="7" id="KW-1185">Reference proteome</keyword>
<evidence type="ECO:0000313" key="6">
    <source>
        <dbReference type="EMBL" id="CAH0371050.1"/>
    </source>
</evidence>
<protein>
    <submittedName>
        <fullName evidence="5">Uncharacterized protein</fullName>
    </submittedName>
</protein>
<feature type="region of interest" description="Disordered" evidence="4">
    <location>
        <begin position="45"/>
        <end position="89"/>
    </location>
</feature>
<evidence type="ECO:0000256" key="1">
    <source>
        <dbReference type="ARBA" id="ARBA00004370"/>
    </source>
</evidence>
<evidence type="ECO:0000256" key="4">
    <source>
        <dbReference type="SAM" id="MobiDB-lite"/>
    </source>
</evidence>
<evidence type="ECO:0000256" key="2">
    <source>
        <dbReference type="ARBA" id="ARBA00022692"/>
    </source>
</evidence>
<comment type="subcellular location">
    <subcellularLocation>
        <location evidence="1">Membrane</location>
    </subcellularLocation>
</comment>
<dbReference type="EMBL" id="CAKKNE010000003">
    <property type="protein sequence ID" value="CAH0371050.1"/>
    <property type="molecule type" value="Genomic_DNA"/>
</dbReference>
<dbReference type="Proteomes" id="UP000789595">
    <property type="component" value="Unassembled WGS sequence"/>
</dbReference>
<dbReference type="OrthoDB" id="35503at2759"/>